<dbReference type="STRING" id="1619234.SAMN05421730_101815"/>
<gene>
    <name evidence="1" type="ORF">SAMN05421730_101815</name>
</gene>
<organism evidence="1 2">
    <name type="scientific">Anaerobium acetethylicum</name>
    <dbReference type="NCBI Taxonomy" id="1619234"/>
    <lineage>
        <taxon>Bacteria</taxon>
        <taxon>Bacillati</taxon>
        <taxon>Bacillota</taxon>
        <taxon>Clostridia</taxon>
        <taxon>Lachnospirales</taxon>
        <taxon>Lachnospiraceae</taxon>
        <taxon>Anaerobium</taxon>
    </lineage>
</organism>
<evidence type="ECO:0000313" key="1">
    <source>
        <dbReference type="EMBL" id="SCP98225.1"/>
    </source>
</evidence>
<dbReference type="Proteomes" id="UP000199315">
    <property type="component" value="Unassembled WGS sequence"/>
</dbReference>
<evidence type="ECO:0000313" key="2">
    <source>
        <dbReference type="Proteomes" id="UP000199315"/>
    </source>
</evidence>
<dbReference type="EMBL" id="FMKA01000018">
    <property type="protein sequence ID" value="SCP98225.1"/>
    <property type="molecule type" value="Genomic_DNA"/>
</dbReference>
<sequence>MKNLLKKLVKIMIENAKEGLVLMGNSYYPR</sequence>
<protein>
    <submittedName>
        <fullName evidence="1">Uncharacterized protein</fullName>
    </submittedName>
</protein>
<name>A0A1D3TVN1_9FIRM</name>
<dbReference type="AlphaFoldDB" id="A0A1D3TVN1"/>
<reference evidence="1 2" key="1">
    <citation type="submission" date="2016-09" db="EMBL/GenBank/DDBJ databases">
        <authorList>
            <person name="Capua I."/>
            <person name="De Benedictis P."/>
            <person name="Joannis T."/>
            <person name="Lombin L.H."/>
            <person name="Cattoli G."/>
        </authorList>
    </citation>
    <scope>NUCLEOTIDE SEQUENCE [LARGE SCALE GENOMIC DNA]</scope>
    <source>
        <strain evidence="1 2">GluBS11</strain>
    </source>
</reference>
<proteinExistence type="predicted"/>
<accession>A0A1D3TVN1</accession>
<keyword evidence="2" id="KW-1185">Reference proteome</keyword>